<dbReference type="Proteomes" id="UP000318667">
    <property type="component" value="Unassembled WGS sequence"/>
</dbReference>
<feature type="transmembrane region" description="Helical" evidence="1">
    <location>
        <begin position="13"/>
        <end position="35"/>
    </location>
</feature>
<sequence>MVRKEDGQSLVEFALILPLFLLLLIGVIDFGRILYTQMQLELVSQESVRLGGLGKTDDEIRAYAKNQFTQGDSSRLTIDISPAGTRKPGTYVTVAISYPETLLEGLGSMAVPYTIKTSSTIRVE</sequence>
<keyword evidence="1" id="KW-0812">Transmembrane</keyword>
<keyword evidence="1" id="KW-1133">Transmembrane helix</keyword>
<accession>A0A562JRM5</accession>
<evidence type="ECO:0000256" key="1">
    <source>
        <dbReference type="SAM" id="Phobius"/>
    </source>
</evidence>
<evidence type="ECO:0000313" key="3">
    <source>
        <dbReference type="EMBL" id="TWH85819.1"/>
    </source>
</evidence>
<keyword evidence="4" id="KW-1185">Reference proteome</keyword>
<name>A0A562JRM5_9BACI</name>
<dbReference type="GeneID" id="65403928"/>
<dbReference type="InterPro" id="IPR012495">
    <property type="entry name" value="TadE-like_dom"/>
</dbReference>
<comment type="caution">
    <text evidence="3">The sequence shown here is derived from an EMBL/GenBank/DDBJ whole genome shotgun (WGS) entry which is preliminary data.</text>
</comment>
<organism evidence="3 4">
    <name type="scientific">Cytobacillus oceanisediminis</name>
    <dbReference type="NCBI Taxonomy" id="665099"/>
    <lineage>
        <taxon>Bacteria</taxon>
        <taxon>Bacillati</taxon>
        <taxon>Bacillota</taxon>
        <taxon>Bacilli</taxon>
        <taxon>Bacillales</taxon>
        <taxon>Bacillaceae</taxon>
        <taxon>Cytobacillus</taxon>
    </lineage>
</organism>
<proteinExistence type="predicted"/>
<dbReference type="Pfam" id="PF07811">
    <property type="entry name" value="TadE"/>
    <property type="match status" value="1"/>
</dbReference>
<feature type="domain" description="TadE-like" evidence="2">
    <location>
        <begin position="7"/>
        <end position="49"/>
    </location>
</feature>
<reference evidence="3 4" key="1">
    <citation type="journal article" date="2015" name="Stand. Genomic Sci.">
        <title>Genomic Encyclopedia of Bacterial and Archaeal Type Strains, Phase III: the genomes of soil and plant-associated and newly described type strains.</title>
        <authorList>
            <person name="Whitman W.B."/>
            <person name="Woyke T."/>
            <person name="Klenk H.P."/>
            <person name="Zhou Y."/>
            <person name="Lilburn T.G."/>
            <person name="Beck B.J."/>
            <person name="De Vos P."/>
            <person name="Vandamme P."/>
            <person name="Eisen J.A."/>
            <person name="Garrity G."/>
            <person name="Hugenholtz P."/>
            <person name="Kyrpides N.C."/>
        </authorList>
    </citation>
    <scope>NUCLEOTIDE SEQUENCE [LARGE SCALE GENOMIC DNA]</scope>
    <source>
        <strain evidence="3 4">CGMCC 1.10115</strain>
    </source>
</reference>
<dbReference type="OrthoDB" id="1683505at2"/>
<gene>
    <name evidence="3" type="ORF">IQ19_02760</name>
</gene>
<dbReference type="AlphaFoldDB" id="A0A562JRM5"/>
<evidence type="ECO:0000313" key="4">
    <source>
        <dbReference type="Proteomes" id="UP000318667"/>
    </source>
</evidence>
<evidence type="ECO:0000259" key="2">
    <source>
        <dbReference type="Pfam" id="PF07811"/>
    </source>
</evidence>
<dbReference type="EMBL" id="VLKI01000007">
    <property type="protein sequence ID" value="TWH85819.1"/>
    <property type="molecule type" value="Genomic_DNA"/>
</dbReference>
<dbReference type="RefSeq" id="WP_144542896.1">
    <property type="nucleotide sequence ID" value="NZ_CBCSDC010000012.1"/>
</dbReference>
<keyword evidence="1" id="KW-0472">Membrane</keyword>
<protein>
    <submittedName>
        <fullName evidence="3">TadE-like protein</fullName>
    </submittedName>
</protein>